<evidence type="ECO:0000259" key="5">
    <source>
        <dbReference type="PROSITE" id="PS52015"/>
    </source>
</evidence>
<dbReference type="SUPFAM" id="SSF74653">
    <property type="entry name" value="TolA/TonB C-terminal domain"/>
    <property type="match status" value="1"/>
</dbReference>
<comment type="subcellular location">
    <subcellularLocation>
        <location evidence="1">Membrane</location>
        <topology evidence="1">Single-pass membrane protein</topology>
    </subcellularLocation>
</comment>
<dbReference type="InterPro" id="IPR037682">
    <property type="entry name" value="TonB_C"/>
</dbReference>
<keyword evidence="7" id="KW-1185">Reference proteome</keyword>
<keyword evidence="4" id="KW-0472">Membrane</keyword>
<sequence>MLFALLLAAQTAPDAKVAQAPQSAAIDLPQPPIPDFKDGPVNYPPHAFRANRQGTAFYRVTINTDGEPTSCIITQSSGTREIDQATCDFVLKRAHFKPALDAQGRPVEAIYSNKMIWSIPRW</sequence>
<proteinExistence type="predicted"/>
<evidence type="ECO:0000256" key="4">
    <source>
        <dbReference type="ARBA" id="ARBA00023136"/>
    </source>
</evidence>
<dbReference type="Proteomes" id="UP001218231">
    <property type="component" value="Chromosome"/>
</dbReference>
<dbReference type="Pfam" id="PF03544">
    <property type="entry name" value="TonB_C"/>
    <property type="match status" value="1"/>
</dbReference>
<evidence type="ECO:0000313" key="7">
    <source>
        <dbReference type="Proteomes" id="UP001218231"/>
    </source>
</evidence>
<feature type="domain" description="TonB C-terminal" evidence="5">
    <location>
        <begin position="28"/>
        <end position="122"/>
    </location>
</feature>
<dbReference type="RefSeq" id="WP_273616470.1">
    <property type="nucleotide sequence ID" value="NZ_CP117417.1"/>
</dbReference>
<dbReference type="NCBIfam" id="TIGR01352">
    <property type="entry name" value="tonB_Cterm"/>
    <property type="match status" value="1"/>
</dbReference>
<evidence type="ECO:0000256" key="2">
    <source>
        <dbReference type="ARBA" id="ARBA00022692"/>
    </source>
</evidence>
<keyword evidence="3" id="KW-1133">Transmembrane helix</keyword>
<evidence type="ECO:0000313" key="6">
    <source>
        <dbReference type="EMBL" id="WCT76011.1"/>
    </source>
</evidence>
<keyword evidence="2" id="KW-0812">Transmembrane</keyword>
<organism evidence="6 7">
    <name type="scientific">Novosphingobium humi</name>
    <dbReference type="NCBI Taxonomy" id="2282397"/>
    <lineage>
        <taxon>Bacteria</taxon>
        <taxon>Pseudomonadati</taxon>
        <taxon>Pseudomonadota</taxon>
        <taxon>Alphaproteobacteria</taxon>
        <taxon>Sphingomonadales</taxon>
        <taxon>Sphingomonadaceae</taxon>
        <taxon>Novosphingobium</taxon>
    </lineage>
</organism>
<protein>
    <submittedName>
        <fullName evidence="6">Energy transducer TonB</fullName>
    </submittedName>
</protein>
<name>A0ABY7TSR4_9SPHN</name>
<evidence type="ECO:0000256" key="3">
    <source>
        <dbReference type="ARBA" id="ARBA00022989"/>
    </source>
</evidence>
<dbReference type="InterPro" id="IPR006260">
    <property type="entry name" value="TonB/TolA_C"/>
</dbReference>
<dbReference type="Gene3D" id="3.30.1150.10">
    <property type="match status" value="1"/>
</dbReference>
<gene>
    <name evidence="6" type="ORF">PQ457_08580</name>
</gene>
<accession>A0ABY7TSR4</accession>
<evidence type="ECO:0000256" key="1">
    <source>
        <dbReference type="ARBA" id="ARBA00004167"/>
    </source>
</evidence>
<dbReference type="PROSITE" id="PS52015">
    <property type="entry name" value="TONB_CTD"/>
    <property type="match status" value="1"/>
</dbReference>
<reference evidence="6 7" key="1">
    <citation type="submission" date="2023-02" db="EMBL/GenBank/DDBJ databases">
        <title>Genome sequence of Novosphingobium humi KACC 19094.</title>
        <authorList>
            <person name="Kim S."/>
            <person name="Heo J."/>
            <person name="Kwon S.-W."/>
        </authorList>
    </citation>
    <scope>NUCLEOTIDE SEQUENCE [LARGE SCALE GENOMIC DNA]</scope>
    <source>
        <strain evidence="6 7">KACC 19094</strain>
    </source>
</reference>
<dbReference type="EMBL" id="CP117417">
    <property type="protein sequence ID" value="WCT76011.1"/>
    <property type="molecule type" value="Genomic_DNA"/>
</dbReference>